<protein>
    <submittedName>
        <fullName evidence="2">Uncharacterized protein</fullName>
    </submittedName>
</protein>
<keyword evidence="3" id="KW-1185">Reference proteome</keyword>
<dbReference type="AlphaFoldDB" id="A0A5N7ARA9"/>
<organism evidence="2 3">
    <name type="scientific">Aspergillus bertholletiae</name>
    <dbReference type="NCBI Taxonomy" id="1226010"/>
    <lineage>
        <taxon>Eukaryota</taxon>
        <taxon>Fungi</taxon>
        <taxon>Dikarya</taxon>
        <taxon>Ascomycota</taxon>
        <taxon>Pezizomycotina</taxon>
        <taxon>Eurotiomycetes</taxon>
        <taxon>Eurotiomycetidae</taxon>
        <taxon>Eurotiales</taxon>
        <taxon>Aspergillaceae</taxon>
        <taxon>Aspergillus</taxon>
        <taxon>Aspergillus subgen. Circumdati</taxon>
    </lineage>
</organism>
<dbReference type="OrthoDB" id="2143914at2759"/>
<feature type="region of interest" description="Disordered" evidence="1">
    <location>
        <begin position="301"/>
        <end position="322"/>
    </location>
</feature>
<accession>A0A5N7ARA9</accession>
<feature type="region of interest" description="Disordered" evidence="1">
    <location>
        <begin position="119"/>
        <end position="185"/>
    </location>
</feature>
<feature type="region of interest" description="Disordered" evidence="1">
    <location>
        <begin position="403"/>
        <end position="454"/>
    </location>
</feature>
<reference evidence="2 3" key="1">
    <citation type="submission" date="2019-04" db="EMBL/GenBank/DDBJ databases">
        <title>Friends and foes A comparative genomics studyof 23 Aspergillus species from section Flavi.</title>
        <authorList>
            <consortium name="DOE Joint Genome Institute"/>
            <person name="Kjaerbolling I."/>
            <person name="Vesth T."/>
            <person name="Frisvad J.C."/>
            <person name="Nybo J.L."/>
            <person name="Theobald S."/>
            <person name="Kildgaard S."/>
            <person name="Isbrandt T."/>
            <person name="Kuo A."/>
            <person name="Sato A."/>
            <person name="Lyhne E.K."/>
            <person name="Kogle M.E."/>
            <person name="Wiebenga A."/>
            <person name="Kun R.S."/>
            <person name="Lubbers R.J."/>
            <person name="Makela M.R."/>
            <person name="Barry K."/>
            <person name="Chovatia M."/>
            <person name="Clum A."/>
            <person name="Daum C."/>
            <person name="Haridas S."/>
            <person name="He G."/>
            <person name="LaButti K."/>
            <person name="Lipzen A."/>
            <person name="Mondo S."/>
            <person name="Riley R."/>
            <person name="Salamov A."/>
            <person name="Simmons B.A."/>
            <person name="Magnuson J.K."/>
            <person name="Henrissat B."/>
            <person name="Mortensen U.H."/>
            <person name="Larsen T.O."/>
            <person name="Devries R.P."/>
            <person name="Grigoriev I.V."/>
            <person name="Machida M."/>
            <person name="Baker S.E."/>
            <person name="Andersen M.R."/>
        </authorList>
    </citation>
    <scope>NUCLEOTIDE SEQUENCE [LARGE SCALE GENOMIC DNA]</scope>
    <source>
        <strain evidence="2 3">IBT 29228</strain>
    </source>
</reference>
<feature type="region of interest" description="Disordered" evidence="1">
    <location>
        <begin position="351"/>
        <end position="387"/>
    </location>
</feature>
<proteinExistence type="predicted"/>
<evidence type="ECO:0000256" key="1">
    <source>
        <dbReference type="SAM" id="MobiDB-lite"/>
    </source>
</evidence>
<sequence length="512" mass="55191">MSFDSGLVATEPEVPVFSRAGTLRSPEESIEVSRISRQSTARSTPSICDDLYARISRASSIGVLEYTLYPGREPRTDNSHIEESTVGDSQCQEAASCGAKDAENNADRTKSLRYGLVGPEDQSAVTGGREDRGAVSGPKRSPIRQSCRVPCHPQTNIGESKRIRSVSENSPICEPGRQTTTTTKNTSCRKPYICESSNKNYESEGYPTLTSRPIGESNGRLAKRCGHLPRVETTAGCTSVLADDTTGEHSNSLQRPLDGSFLSTTGEAQEVFGRGILRIQPHGPRSAYVITFLPDVVQPASMPSTSELSCEKPSHSTSSGRANLLNGRVADSVPGAQKSLPIDPLILADDGSWEAGDLDQPLSSSDDAKPSETICPYPDPPPLFTSALGQRDSVVLGQAKEAQCISSPHDRRSVVAGNPPRPAHSGEQSKHRKRKLRRPDEPSPKRVQGSNTSVTGGNSFAAFHTHFLSLPLDKRVQFLPWLLEGALPYHMPRPDLLTTGMPIWAAANLITS</sequence>
<gene>
    <name evidence="2" type="ORF">BDV26DRAFT_297917</name>
</gene>
<evidence type="ECO:0000313" key="2">
    <source>
        <dbReference type="EMBL" id="KAE8372394.1"/>
    </source>
</evidence>
<evidence type="ECO:0000313" key="3">
    <source>
        <dbReference type="Proteomes" id="UP000326198"/>
    </source>
</evidence>
<dbReference type="EMBL" id="ML736361">
    <property type="protein sequence ID" value="KAE8372394.1"/>
    <property type="molecule type" value="Genomic_DNA"/>
</dbReference>
<dbReference type="Proteomes" id="UP000326198">
    <property type="component" value="Unassembled WGS sequence"/>
</dbReference>
<name>A0A5N7ARA9_9EURO</name>